<dbReference type="Pfam" id="PF00173">
    <property type="entry name" value="Cyt-b5"/>
    <property type="match status" value="1"/>
</dbReference>
<keyword evidence="17" id="KW-1185">Reference proteome</keyword>
<dbReference type="GO" id="GO:0005506">
    <property type="term" value="F:iron ion binding"/>
    <property type="evidence" value="ECO:0007669"/>
    <property type="project" value="TreeGrafter"/>
</dbReference>
<dbReference type="InterPro" id="IPR018506">
    <property type="entry name" value="Cyt_B5_heme-BS"/>
</dbReference>
<evidence type="ECO:0000256" key="8">
    <source>
        <dbReference type="ARBA" id="ARBA00022989"/>
    </source>
</evidence>
<evidence type="ECO:0000256" key="9">
    <source>
        <dbReference type="ARBA" id="ARBA00023002"/>
    </source>
</evidence>
<evidence type="ECO:0000256" key="10">
    <source>
        <dbReference type="ARBA" id="ARBA00023004"/>
    </source>
</evidence>
<accession>A0A9W9LPF2</accession>
<organism evidence="16 17">
    <name type="scientific">Penicillium canariense</name>
    <dbReference type="NCBI Taxonomy" id="189055"/>
    <lineage>
        <taxon>Eukaryota</taxon>
        <taxon>Fungi</taxon>
        <taxon>Dikarya</taxon>
        <taxon>Ascomycota</taxon>
        <taxon>Pezizomycotina</taxon>
        <taxon>Eurotiomycetes</taxon>
        <taxon>Eurotiomycetidae</taxon>
        <taxon>Eurotiales</taxon>
        <taxon>Aspergillaceae</taxon>
        <taxon>Penicillium</taxon>
    </lineage>
</organism>
<evidence type="ECO:0000256" key="6">
    <source>
        <dbReference type="ARBA" id="ARBA00022723"/>
    </source>
</evidence>
<comment type="subcellular location">
    <subcellularLocation>
        <location evidence="1">Membrane</location>
        <topology evidence="1">Multi-pass membrane protein</topology>
    </subcellularLocation>
</comment>
<evidence type="ECO:0000259" key="15">
    <source>
        <dbReference type="PROSITE" id="PS50255"/>
    </source>
</evidence>
<keyword evidence="5 14" id="KW-0812">Transmembrane</keyword>
<dbReference type="Pfam" id="PF00487">
    <property type="entry name" value="FA_desaturase"/>
    <property type="match status" value="1"/>
</dbReference>
<keyword evidence="7" id="KW-0276">Fatty acid metabolism</keyword>
<keyword evidence="10 14" id="KW-0408">Iron</keyword>
<dbReference type="InterPro" id="IPR036400">
    <property type="entry name" value="Cyt_B5-like_heme/steroid_sf"/>
</dbReference>
<dbReference type="PANTHER" id="PTHR11351">
    <property type="entry name" value="ACYL-COA DESATURASE"/>
    <property type="match status" value="1"/>
</dbReference>
<evidence type="ECO:0000256" key="7">
    <source>
        <dbReference type="ARBA" id="ARBA00022832"/>
    </source>
</evidence>
<evidence type="ECO:0000256" key="2">
    <source>
        <dbReference type="ARBA" id="ARBA00009295"/>
    </source>
</evidence>
<feature type="domain" description="Cytochrome b5 heme-binding" evidence="15">
    <location>
        <begin position="208"/>
        <end position="285"/>
    </location>
</feature>
<comment type="similarity">
    <text evidence="14">Belongs to the cytochrome b5 family.</text>
</comment>
<keyword evidence="8 14" id="KW-1133">Transmembrane helix</keyword>
<keyword evidence="6 14" id="KW-0479">Metal-binding</keyword>
<keyword evidence="3" id="KW-0444">Lipid biosynthesis</keyword>
<dbReference type="PROSITE" id="PS50255">
    <property type="entry name" value="CYTOCHROME_B5_2"/>
    <property type="match status" value="1"/>
</dbReference>
<dbReference type="InterPro" id="IPR001522">
    <property type="entry name" value="FADS-1_CS"/>
</dbReference>
<dbReference type="CDD" id="cd03505">
    <property type="entry name" value="Delta9-FADS-like"/>
    <property type="match status" value="1"/>
</dbReference>
<dbReference type="GO" id="GO:0006636">
    <property type="term" value="P:unsaturated fatty acid biosynthetic process"/>
    <property type="evidence" value="ECO:0007669"/>
    <property type="project" value="TreeGrafter"/>
</dbReference>
<evidence type="ECO:0000256" key="13">
    <source>
        <dbReference type="ARBA" id="ARBA00023160"/>
    </source>
</evidence>
<evidence type="ECO:0000256" key="11">
    <source>
        <dbReference type="ARBA" id="ARBA00023098"/>
    </source>
</evidence>
<keyword evidence="11" id="KW-0443">Lipid metabolism</keyword>
<reference evidence="16" key="1">
    <citation type="submission" date="2022-11" db="EMBL/GenBank/DDBJ databases">
        <authorList>
            <person name="Petersen C."/>
        </authorList>
    </citation>
    <scope>NUCLEOTIDE SEQUENCE</scope>
    <source>
        <strain evidence="16">IBT 26290</strain>
    </source>
</reference>
<evidence type="ECO:0000256" key="3">
    <source>
        <dbReference type="ARBA" id="ARBA00022516"/>
    </source>
</evidence>
<reference evidence="16" key="2">
    <citation type="journal article" date="2023" name="IMA Fungus">
        <title>Comparative genomic study of the Penicillium genus elucidates a diverse pangenome and 15 lateral gene transfer events.</title>
        <authorList>
            <person name="Petersen C."/>
            <person name="Sorensen T."/>
            <person name="Nielsen M.R."/>
            <person name="Sondergaard T.E."/>
            <person name="Sorensen J.L."/>
            <person name="Fitzpatrick D.A."/>
            <person name="Frisvad J.C."/>
            <person name="Nielsen K.L."/>
        </authorList>
    </citation>
    <scope>NUCLEOTIDE SEQUENCE</scope>
    <source>
        <strain evidence="16">IBT 26290</strain>
    </source>
</reference>
<evidence type="ECO:0000256" key="5">
    <source>
        <dbReference type="ARBA" id="ARBA00022692"/>
    </source>
</evidence>
<dbReference type="PANTHER" id="PTHR11351:SF31">
    <property type="entry name" value="DESATURASE 1, ISOFORM A-RELATED"/>
    <property type="match status" value="1"/>
</dbReference>
<keyword evidence="4 14" id="KW-0349">Heme</keyword>
<dbReference type="InterPro" id="IPR005804">
    <property type="entry name" value="FA_desaturase_dom"/>
</dbReference>
<evidence type="ECO:0000256" key="12">
    <source>
        <dbReference type="ARBA" id="ARBA00023136"/>
    </source>
</evidence>
<evidence type="ECO:0000256" key="1">
    <source>
        <dbReference type="ARBA" id="ARBA00004141"/>
    </source>
</evidence>
<dbReference type="Proteomes" id="UP001149163">
    <property type="component" value="Unassembled WGS sequence"/>
</dbReference>
<dbReference type="AlphaFoldDB" id="A0A9W9LPF2"/>
<evidence type="ECO:0000256" key="4">
    <source>
        <dbReference type="ARBA" id="ARBA00022617"/>
    </source>
</evidence>
<keyword evidence="13" id="KW-0275">Fatty acid biosynthesis</keyword>
<dbReference type="InterPro" id="IPR015876">
    <property type="entry name" value="Acyl-CoA_DS"/>
</dbReference>
<sequence length="289" mass="32745">MYTDTDQDPYNAKRGLLFSHIGWLLGLNEAIWGPVDLSDLREDPVVIWQDRLYWPIVIAAGILLPGMVAHYGWDDWKGGMLYAGLYRIIVTQHITFLINSVAHASWAGTQPYSSSTTARNVPLLAVITLGEANHNFHHTFPTDYRNGVSWTEPDFSRWIIWLWGKLGLATDLKSATPLQIEQARLTQRKTRKERQGGQKAKTRALSKLPQISWEEYMTQSEDGNFLVAINGIIYDVATFMNDHPGGRDLIQQSLGKDATVLYYGSHLHSPQAEDILQSLQVLRLEDPCR</sequence>
<dbReference type="SUPFAM" id="SSF55856">
    <property type="entry name" value="Cytochrome b5-like heme/steroid binding domain"/>
    <property type="match status" value="1"/>
</dbReference>
<evidence type="ECO:0000256" key="14">
    <source>
        <dbReference type="RuleBase" id="RU362121"/>
    </source>
</evidence>
<keyword evidence="12 14" id="KW-0472">Membrane</keyword>
<keyword evidence="9" id="KW-0560">Oxidoreductase</keyword>
<dbReference type="GeneID" id="81425789"/>
<dbReference type="EMBL" id="JAPQKN010000002">
    <property type="protein sequence ID" value="KAJ5168894.1"/>
    <property type="molecule type" value="Genomic_DNA"/>
</dbReference>
<dbReference type="Gene3D" id="3.10.120.10">
    <property type="entry name" value="Cytochrome b5-like heme/steroid binding domain"/>
    <property type="match status" value="1"/>
</dbReference>
<proteinExistence type="inferred from homology"/>
<dbReference type="GO" id="GO:0005789">
    <property type="term" value="C:endoplasmic reticulum membrane"/>
    <property type="evidence" value="ECO:0007669"/>
    <property type="project" value="TreeGrafter"/>
</dbReference>
<dbReference type="GO" id="GO:0020037">
    <property type="term" value="F:heme binding"/>
    <property type="evidence" value="ECO:0007669"/>
    <property type="project" value="UniProtKB-UniRule"/>
</dbReference>
<protein>
    <recommendedName>
        <fullName evidence="15">Cytochrome b5 heme-binding domain-containing protein</fullName>
    </recommendedName>
</protein>
<comment type="similarity">
    <text evidence="2">Belongs to the fatty acid desaturase type 1 family.</text>
</comment>
<dbReference type="PROSITE" id="PS00191">
    <property type="entry name" value="CYTOCHROME_B5_1"/>
    <property type="match status" value="1"/>
</dbReference>
<dbReference type="OrthoDB" id="10260134at2759"/>
<dbReference type="PROSITE" id="PS00476">
    <property type="entry name" value="FATTY_ACID_DESATUR_1"/>
    <property type="match status" value="1"/>
</dbReference>
<feature type="transmembrane region" description="Helical" evidence="14">
    <location>
        <begin position="52"/>
        <end position="73"/>
    </location>
</feature>
<dbReference type="GO" id="GO:0004768">
    <property type="term" value="F:stearoyl-CoA 9-desaturase activity"/>
    <property type="evidence" value="ECO:0007669"/>
    <property type="project" value="TreeGrafter"/>
</dbReference>
<dbReference type="SMART" id="SM01117">
    <property type="entry name" value="Cyt-b5"/>
    <property type="match status" value="1"/>
</dbReference>
<name>A0A9W9LPF2_9EURO</name>
<evidence type="ECO:0000313" key="17">
    <source>
        <dbReference type="Proteomes" id="UP001149163"/>
    </source>
</evidence>
<comment type="caution">
    <text evidence="16">The sequence shown here is derived from an EMBL/GenBank/DDBJ whole genome shotgun (WGS) entry which is preliminary data.</text>
</comment>
<dbReference type="RefSeq" id="XP_056545355.1">
    <property type="nucleotide sequence ID" value="XM_056686613.1"/>
</dbReference>
<evidence type="ECO:0000313" key="16">
    <source>
        <dbReference type="EMBL" id="KAJ5168894.1"/>
    </source>
</evidence>
<gene>
    <name evidence="16" type="ORF">N7482_004488</name>
</gene>
<dbReference type="PRINTS" id="PR00075">
    <property type="entry name" value="FACDDSATRASE"/>
</dbReference>
<dbReference type="InterPro" id="IPR001199">
    <property type="entry name" value="Cyt_B5-like_heme/steroid-bd"/>
</dbReference>